<dbReference type="AlphaFoldDB" id="A0A1A6HZX2"/>
<organism evidence="2 3">
    <name type="scientific">Neotoma lepida</name>
    <name type="common">Desert woodrat</name>
    <dbReference type="NCBI Taxonomy" id="56216"/>
    <lineage>
        <taxon>Eukaryota</taxon>
        <taxon>Metazoa</taxon>
        <taxon>Chordata</taxon>
        <taxon>Craniata</taxon>
        <taxon>Vertebrata</taxon>
        <taxon>Euteleostomi</taxon>
        <taxon>Mammalia</taxon>
        <taxon>Eutheria</taxon>
        <taxon>Euarchontoglires</taxon>
        <taxon>Glires</taxon>
        <taxon>Rodentia</taxon>
        <taxon>Myomorpha</taxon>
        <taxon>Muroidea</taxon>
        <taxon>Cricetidae</taxon>
        <taxon>Neotominae</taxon>
        <taxon>Neotoma</taxon>
    </lineage>
</organism>
<evidence type="ECO:0000256" key="1">
    <source>
        <dbReference type="SAM" id="MobiDB-lite"/>
    </source>
</evidence>
<feature type="non-terminal residue" evidence="2">
    <location>
        <position position="1"/>
    </location>
</feature>
<proteinExistence type="predicted"/>
<dbReference type="PANTHER" id="PTHR36289:SF1">
    <property type="entry name" value="CHROMOSOME 12 OPEN READING FRAME 60"/>
    <property type="match status" value="1"/>
</dbReference>
<dbReference type="PANTHER" id="PTHR36289">
    <property type="entry name" value="CHROMOSOME 12 OPEN READING FRAME 60"/>
    <property type="match status" value="1"/>
</dbReference>
<keyword evidence="3" id="KW-1185">Reference proteome</keyword>
<feature type="region of interest" description="Disordered" evidence="1">
    <location>
        <begin position="169"/>
        <end position="191"/>
    </location>
</feature>
<evidence type="ECO:0000313" key="3">
    <source>
        <dbReference type="Proteomes" id="UP000092124"/>
    </source>
</evidence>
<dbReference type="Pfam" id="PF15047">
    <property type="entry name" value="DUF4533"/>
    <property type="match status" value="1"/>
</dbReference>
<feature type="compositionally biased region" description="Basic and acidic residues" evidence="1">
    <location>
        <begin position="181"/>
        <end position="191"/>
    </location>
</feature>
<gene>
    <name evidence="2" type="ORF">A6R68_22445</name>
</gene>
<dbReference type="Proteomes" id="UP000092124">
    <property type="component" value="Unassembled WGS sequence"/>
</dbReference>
<reference evidence="2 3" key="1">
    <citation type="submission" date="2016-06" db="EMBL/GenBank/DDBJ databases">
        <title>The Draft Genome Sequence and Annotation of the Desert Woodrat Neotoma lepida.</title>
        <authorList>
            <person name="Campbell M."/>
            <person name="Oakeson K.F."/>
            <person name="Yandell M."/>
            <person name="Halpert J.R."/>
            <person name="Dearing D."/>
        </authorList>
    </citation>
    <scope>NUCLEOTIDE SEQUENCE [LARGE SCALE GENOMIC DNA]</scope>
    <source>
        <strain evidence="2">417</strain>
        <tissue evidence="2">Liver</tissue>
    </source>
</reference>
<evidence type="ECO:0000313" key="2">
    <source>
        <dbReference type="EMBL" id="OBS83565.1"/>
    </source>
</evidence>
<sequence>GCNSFVGEMSSESEKDKGRLIQAAKIFFFHIQDLVSFINKFIDLFNLTMKTQILPMDLKEDSCIKDFFEKMIKNFKEMQLMVDVKHKEMQKEPLCSKVMTAVTSAVEKCANMGPHHTATEMLKSIQTPAAASVLNSSHILGNLESSLSLLMQLPIMGLRLSDFYSAETKEQPGATTSEKNTSPERPKATPENALKKLQDALRTENVHKSVEAAAEELEQLVKTMEPTLQVLQNVIKTMEGNISTFREAGAK</sequence>
<accession>A0A1A6HZX2</accession>
<dbReference type="EMBL" id="LZPO01003066">
    <property type="protein sequence ID" value="OBS83565.1"/>
    <property type="molecule type" value="Genomic_DNA"/>
</dbReference>
<dbReference type="InterPro" id="IPR027895">
    <property type="entry name" value="DUF4533"/>
</dbReference>
<dbReference type="OrthoDB" id="6112619at2759"/>
<name>A0A1A6HZX2_NEOLE</name>
<comment type="caution">
    <text evidence="2">The sequence shown here is derived from an EMBL/GenBank/DDBJ whole genome shotgun (WGS) entry which is preliminary data.</text>
</comment>
<protein>
    <submittedName>
        <fullName evidence="2">Uncharacterized protein</fullName>
    </submittedName>
</protein>
<dbReference type="STRING" id="56216.A0A1A6HZX2"/>